<feature type="region of interest" description="Disordered" evidence="1">
    <location>
        <begin position="1"/>
        <end position="64"/>
    </location>
</feature>
<sequence>MKQHEDKDEATSDSSFSDDNFVSIKDPVVHPKRSAPKKKRIKGFHKSASTNKSKQSLKVQKNRKSTQCQQCQNTGHNKASCEAWHKREGILYSY</sequence>
<name>A0A8H4ELK8_GIGMA</name>
<keyword evidence="3" id="KW-1185">Reference proteome</keyword>
<feature type="compositionally biased region" description="Basic and acidic residues" evidence="1">
    <location>
        <begin position="1"/>
        <end position="10"/>
    </location>
</feature>
<feature type="compositionally biased region" description="Basic residues" evidence="1">
    <location>
        <begin position="30"/>
        <end position="45"/>
    </location>
</feature>
<comment type="caution">
    <text evidence="2">The sequence shown here is derived from an EMBL/GenBank/DDBJ whole genome shotgun (WGS) entry which is preliminary data.</text>
</comment>
<accession>A0A8H4ELK8</accession>
<evidence type="ECO:0000256" key="1">
    <source>
        <dbReference type="SAM" id="MobiDB-lite"/>
    </source>
</evidence>
<protein>
    <submittedName>
        <fullName evidence="2">Uncharacterized protein</fullName>
    </submittedName>
</protein>
<evidence type="ECO:0000313" key="3">
    <source>
        <dbReference type="Proteomes" id="UP000439903"/>
    </source>
</evidence>
<proteinExistence type="predicted"/>
<feature type="compositionally biased region" description="Polar residues" evidence="1">
    <location>
        <begin position="47"/>
        <end position="64"/>
    </location>
</feature>
<dbReference type="EMBL" id="WTPW01000423">
    <property type="protein sequence ID" value="KAF0512557.1"/>
    <property type="molecule type" value="Genomic_DNA"/>
</dbReference>
<dbReference type="Proteomes" id="UP000439903">
    <property type="component" value="Unassembled WGS sequence"/>
</dbReference>
<evidence type="ECO:0000313" key="2">
    <source>
        <dbReference type="EMBL" id="KAF0512557.1"/>
    </source>
</evidence>
<reference evidence="2 3" key="1">
    <citation type="journal article" date="2019" name="Environ. Microbiol.">
        <title>At the nexus of three kingdoms: the genome of the mycorrhizal fungus Gigaspora margarita provides insights into plant, endobacterial and fungal interactions.</title>
        <authorList>
            <person name="Venice F."/>
            <person name="Ghignone S."/>
            <person name="Salvioli di Fossalunga A."/>
            <person name="Amselem J."/>
            <person name="Novero M."/>
            <person name="Xianan X."/>
            <person name="Sedzielewska Toro K."/>
            <person name="Morin E."/>
            <person name="Lipzen A."/>
            <person name="Grigoriev I.V."/>
            <person name="Henrissat B."/>
            <person name="Martin F.M."/>
            <person name="Bonfante P."/>
        </authorList>
    </citation>
    <scope>NUCLEOTIDE SEQUENCE [LARGE SCALE GENOMIC DNA]</scope>
    <source>
        <strain evidence="2 3">BEG34</strain>
    </source>
</reference>
<dbReference type="AlphaFoldDB" id="A0A8H4ELK8"/>
<gene>
    <name evidence="2" type="ORF">F8M41_017974</name>
</gene>
<dbReference type="OrthoDB" id="2474815at2759"/>
<organism evidence="2 3">
    <name type="scientific">Gigaspora margarita</name>
    <dbReference type="NCBI Taxonomy" id="4874"/>
    <lineage>
        <taxon>Eukaryota</taxon>
        <taxon>Fungi</taxon>
        <taxon>Fungi incertae sedis</taxon>
        <taxon>Mucoromycota</taxon>
        <taxon>Glomeromycotina</taxon>
        <taxon>Glomeromycetes</taxon>
        <taxon>Diversisporales</taxon>
        <taxon>Gigasporaceae</taxon>
        <taxon>Gigaspora</taxon>
    </lineage>
</organism>